<comment type="caution">
    <text evidence="5">The sequence shown here is derived from an EMBL/GenBank/DDBJ whole genome shotgun (WGS) entry which is preliminary data.</text>
</comment>
<dbReference type="Gene3D" id="1.20.1250.20">
    <property type="entry name" value="MFS general substrate transporter like domains"/>
    <property type="match status" value="1"/>
</dbReference>
<feature type="transmembrane region" description="Helical" evidence="4">
    <location>
        <begin position="251"/>
        <end position="271"/>
    </location>
</feature>
<dbReference type="PANTHER" id="PTHR11360:SF308">
    <property type="entry name" value="BLL3089 PROTEIN"/>
    <property type="match status" value="1"/>
</dbReference>
<sequence>MSRFRACFSVRPNGVRPTPMAIFLIGIVQILVWGGSFFLLSVLGRPIMEDTGWSRQWVYGGLSLGIFISGLLIPRCGDYVARHGGRGMLAWSGIVTAAGLLLMACSTGLPAFIAAWVILGGAMAIGLYDALYATLGDSYGVQAKSAITTITLISGFCTTIVWPLLAFGVAQWGWRHTCIAWAVVLLATVWPVYRCTLPAPRQARENTTTRKNGVMTFDRRTYVLLSTIFMLSAVIMTVISVQLIDLLQDEGLSLAAAIGISAVIGPSQVAARVMDLVIRLSHPVWSLLISVSLVLAGVVFIGLFPAHALLAVVVYGAGNGLRSIVRGTLPLAILQPDEFAVVMGKMARPSLIGQAVTPLIGGYLFDVAGSRSVLLAVVLVAGINLLLTLLLIARLKEQGKLPAR</sequence>
<dbReference type="InterPro" id="IPR011701">
    <property type="entry name" value="MFS"/>
</dbReference>
<accession>A0AAV3KAY9</accession>
<proteinExistence type="predicted"/>
<dbReference type="AlphaFoldDB" id="A0AAV3KAY9"/>
<evidence type="ECO:0000256" key="2">
    <source>
        <dbReference type="ARBA" id="ARBA00022989"/>
    </source>
</evidence>
<feature type="transmembrane region" description="Helical" evidence="4">
    <location>
        <begin position="373"/>
        <end position="395"/>
    </location>
</feature>
<dbReference type="PANTHER" id="PTHR11360">
    <property type="entry name" value="MONOCARBOXYLATE TRANSPORTER"/>
    <property type="match status" value="1"/>
</dbReference>
<keyword evidence="2 4" id="KW-1133">Transmembrane helix</keyword>
<dbReference type="InterPro" id="IPR050327">
    <property type="entry name" value="Proton-linked_MCT"/>
</dbReference>
<evidence type="ECO:0000256" key="4">
    <source>
        <dbReference type="SAM" id="Phobius"/>
    </source>
</evidence>
<feature type="transmembrane region" description="Helical" evidence="4">
    <location>
        <begin position="147"/>
        <end position="173"/>
    </location>
</feature>
<evidence type="ECO:0000256" key="3">
    <source>
        <dbReference type="ARBA" id="ARBA00023136"/>
    </source>
</evidence>
<name>A0AAV3KAY9_9GAMM</name>
<protein>
    <submittedName>
        <fullName evidence="5">Major Facilitator Family (MFS) transporter</fullName>
    </submittedName>
</protein>
<keyword evidence="1 4" id="KW-0812">Transmembrane</keyword>
<dbReference type="Pfam" id="PF07690">
    <property type="entry name" value="MFS_1"/>
    <property type="match status" value="1"/>
</dbReference>
<evidence type="ECO:0000256" key="1">
    <source>
        <dbReference type="ARBA" id="ARBA00022692"/>
    </source>
</evidence>
<evidence type="ECO:0000313" key="5">
    <source>
        <dbReference type="EMBL" id="ERO57729.1"/>
    </source>
</evidence>
<feature type="transmembrane region" description="Helical" evidence="4">
    <location>
        <begin position="283"/>
        <end position="304"/>
    </location>
</feature>
<dbReference type="GeneID" id="43519615"/>
<feature type="transmembrane region" description="Helical" evidence="4">
    <location>
        <begin position="21"/>
        <end position="44"/>
    </location>
</feature>
<dbReference type="GO" id="GO:0022857">
    <property type="term" value="F:transmembrane transporter activity"/>
    <property type="evidence" value="ECO:0007669"/>
    <property type="project" value="InterPro"/>
</dbReference>
<feature type="transmembrane region" description="Helical" evidence="4">
    <location>
        <begin position="179"/>
        <end position="200"/>
    </location>
</feature>
<dbReference type="SUPFAM" id="SSF103473">
    <property type="entry name" value="MFS general substrate transporter"/>
    <property type="match status" value="1"/>
</dbReference>
<keyword evidence="3 4" id="KW-0472">Membrane</keyword>
<organism evidence="5 6">
    <name type="scientific">Dickeya solani D s0432-1</name>
    <dbReference type="NCBI Taxonomy" id="1231725"/>
    <lineage>
        <taxon>Bacteria</taxon>
        <taxon>Pseudomonadati</taxon>
        <taxon>Pseudomonadota</taxon>
        <taxon>Gammaproteobacteria</taxon>
        <taxon>Enterobacterales</taxon>
        <taxon>Pectobacteriaceae</taxon>
        <taxon>Dickeya</taxon>
    </lineage>
</organism>
<feature type="transmembrane region" description="Helical" evidence="4">
    <location>
        <begin position="115"/>
        <end position="135"/>
    </location>
</feature>
<dbReference type="EMBL" id="AMWE01000002">
    <property type="protein sequence ID" value="ERO57729.1"/>
    <property type="molecule type" value="Genomic_DNA"/>
</dbReference>
<dbReference type="Proteomes" id="UP000017142">
    <property type="component" value="Unassembled WGS sequence"/>
</dbReference>
<feature type="transmembrane region" description="Helical" evidence="4">
    <location>
        <begin position="221"/>
        <end position="239"/>
    </location>
</feature>
<reference evidence="6" key="1">
    <citation type="journal article" date="2013" name="Diversity">
        <title>Genome Sequence of Dickeya solani, a New soft Rot Pathogen of Potato, Suggests its Emergence May Be Related to a Novel Combination of Non-Ribosomal Peptide/Polyketide Synthetase Clusters.</title>
        <authorList>
            <person name="Garlant L."/>
            <person name="Koskinen P."/>
            <person name="Rouhiainen L."/>
            <person name="Laine P."/>
            <person name="Paulin L."/>
            <person name="Auvinen P."/>
            <person name="Holm L."/>
            <person name="Pirhonen M."/>
        </authorList>
    </citation>
    <scope>NUCLEOTIDE SEQUENCE [LARGE SCALE GENOMIC DNA]</scope>
    <source>
        <strain evidence="6">D s0432-1</strain>
    </source>
</reference>
<feature type="transmembrane region" description="Helical" evidence="4">
    <location>
        <begin position="56"/>
        <end position="76"/>
    </location>
</feature>
<feature type="transmembrane region" description="Helical" evidence="4">
    <location>
        <begin position="88"/>
        <end position="109"/>
    </location>
</feature>
<dbReference type="RefSeq" id="WP_022632379.1">
    <property type="nucleotide sequence ID" value="NZ_AMWE01000002.1"/>
</dbReference>
<gene>
    <name evidence="5" type="ORF">A544_0894</name>
</gene>
<evidence type="ECO:0000313" key="6">
    <source>
        <dbReference type="Proteomes" id="UP000017142"/>
    </source>
</evidence>
<dbReference type="InterPro" id="IPR036259">
    <property type="entry name" value="MFS_trans_sf"/>
</dbReference>